<evidence type="ECO:0000259" key="12">
    <source>
        <dbReference type="PROSITE" id="PS50835"/>
    </source>
</evidence>
<evidence type="ECO:0000256" key="9">
    <source>
        <dbReference type="ARBA" id="ARBA00038203"/>
    </source>
</evidence>
<accession>A0A9Q1IAN6</accession>
<keyword evidence="8" id="KW-0393">Immunoglobulin domain</keyword>
<dbReference type="Pfam" id="PF07686">
    <property type="entry name" value="V-set"/>
    <property type="match status" value="1"/>
</dbReference>
<name>A0A9Q1IAN6_SYNKA</name>
<dbReference type="EMBL" id="JAINUF010000025">
    <property type="protein sequence ID" value="KAJ8332669.1"/>
    <property type="molecule type" value="Genomic_DNA"/>
</dbReference>
<evidence type="ECO:0000256" key="11">
    <source>
        <dbReference type="SAM" id="SignalP"/>
    </source>
</evidence>
<dbReference type="InterPro" id="IPR013106">
    <property type="entry name" value="Ig_V-set"/>
</dbReference>
<dbReference type="Gene3D" id="2.60.40.10">
    <property type="entry name" value="Immunoglobulins"/>
    <property type="match status" value="1"/>
</dbReference>
<dbReference type="GO" id="GO:0060097">
    <property type="term" value="P:cytoskeletal rearrangement involved in phagocytosis, engulfment"/>
    <property type="evidence" value="ECO:0007669"/>
    <property type="project" value="TreeGrafter"/>
</dbReference>
<evidence type="ECO:0000256" key="8">
    <source>
        <dbReference type="ARBA" id="ARBA00023319"/>
    </source>
</evidence>
<dbReference type="FunFam" id="2.60.40.10:FF:000774">
    <property type="entry name" value="Hepatitis A virus cellular receptor 1"/>
    <property type="match status" value="1"/>
</dbReference>
<comment type="subcellular location">
    <subcellularLocation>
        <location evidence="1">Membrane</location>
        <topology evidence="1">Single-pass type I membrane protein</topology>
    </subcellularLocation>
</comment>
<dbReference type="InterPro" id="IPR003599">
    <property type="entry name" value="Ig_sub"/>
</dbReference>
<gene>
    <name evidence="13" type="ORF">SKAU_G00424580</name>
</gene>
<evidence type="ECO:0000313" key="14">
    <source>
        <dbReference type="Proteomes" id="UP001152622"/>
    </source>
</evidence>
<sequence>MYTICDHFTMNAKHRSIFLSQLLFHLFPVCDASTQTLIRITGETVTLPCRYDLKAKGLRAMCWGRAEVPFSKCSNTIISTDGEKVNFRESHRYQLLSGVEKGDVSLTITNVTENDSGIYGCRVNIPGGFNDQKQNINLAIQKGERTTPDANMGYSDVPVQAQEISQMSKGNIIRIGAVIFIPLLILIIILVGELRSHREKTRRSANMSHSAPRCPGWELKQLWK</sequence>
<dbReference type="InterPro" id="IPR036179">
    <property type="entry name" value="Ig-like_dom_sf"/>
</dbReference>
<feature type="domain" description="Ig-like" evidence="12">
    <location>
        <begin position="28"/>
        <end position="137"/>
    </location>
</feature>
<dbReference type="GO" id="GO:0016020">
    <property type="term" value="C:membrane"/>
    <property type="evidence" value="ECO:0007669"/>
    <property type="project" value="UniProtKB-SubCell"/>
</dbReference>
<dbReference type="GO" id="GO:0001786">
    <property type="term" value="F:phosphatidylserine binding"/>
    <property type="evidence" value="ECO:0007669"/>
    <property type="project" value="TreeGrafter"/>
</dbReference>
<feature type="transmembrane region" description="Helical" evidence="10">
    <location>
        <begin position="172"/>
        <end position="194"/>
    </location>
</feature>
<comment type="similarity">
    <text evidence="9">Belongs to the immunoglobulin superfamily. TIM family.</text>
</comment>
<protein>
    <recommendedName>
        <fullName evidence="12">Ig-like domain-containing protein</fullName>
    </recommendedName>
</protein>
<feature type="signal peptide" evidence="11">
    <location>
        <begin position="1"/>
        <end position="32"/>
    </location>
</feature>
<dbReference type="SMART" id="SM00409">
    <property type="entry name" value="IG"/>
    <property type="match status" value="1"/>
</dbReference>
<dbReference type="PANTHER" id="PTHR46608">
    <property type="entry name" value="T-CELL IMMUNOGLOBULIN AND MUCIN DOMAIN-CONTAINING PROTEIN 4"/>
    <property type="match status" value="1"/>
</dbReference>
<evidence type="ECO:0000256" key="7">
    <source>
        <dbReference type="ARBA" id="ARBA00023180"/>
    </source>
</evidence>
<evidence type="ECO:0000256" key="6">
    <source>
        <dbReference type="ARBA" id="ARBA00023157"/>
    </source>
</evidence>
<keyword evidence="6" id="KW-1015">Disulfide bond</keyword>
<evidence type="ECO:0000256" key="2">
    <source>
        <dbReference type="ARBA" id="ARBA00022692"/>
    </source>
</evidence>
<keyword evidence="14" id="KW-1185">Reference proteome</keyword>
<proteinExistence type="inferred from homology"/>
<evidence type="ECO:0000256" key="4">
    <source>
        <dbReference type="ARBA" id="ARBA00022989"/>
    </source>
</evidence>
<dbReference type="InterPro" id="IPR007110">
    <property type="entry name" value="Ig-like_dom"/>
</dbReference>
<dbReference type="PROSITE" id="PS50835">
    <property type="entry name" value="IG_LIKE"/>
    <property type="match status" value="1"/>
</dbReference>
<dbReference type="PANTHER" id="PTHR46608:SF3">
    <property type="entry name" value="T-CELL IMMUNOGLOBULIN AND MUCIN DOMAIN-CONTAINING PROTEIN 4"/>
    <property type="match status" value="1"/>
</dbReference>
<keyword evidence="7" id="KW-0325">Glycoprotein</keyword>
<keyword evidence="4 10" id="KW-1133">Transmembrane helix</keyword>
<organism evidence="13 14">
    <name type="scientific">Synaphobranchus kaupii</name>
    <name type="common">Kaup's arrowtooth eel</name>
    <dbReference type="NCBI Taxonomy" id="118154"/>
    <lineage>
        <taxon>Eukaryota</taxon>
        <taxon>Metazoa</taxon>
        <taxon>Chordata</taxon>
        <taxon>Craniata</taxon>
        <taxon>Vertebrata</taxon>
        <taxon>Euteleostomi</taxon>
        <taxon>Actinopterygii</taxon>
        <taxon>Neopterygii</taxon>
        <taxon>Teleostei</taxon>
        <taxon>Anguilliformes</taxon>
        <taxon>Synaphobranchidae</taxon>
        <taxon>Synaphobranchus</taxon>
    </lineage>
</organism>
<dbReference type="OrthoDB" id="434099at2759"/>
<reference evidence="13" key="1">
    <citation type="journal article" date="2023" name="Science">
        <title>Genome structures resolve the early diversification of teleost fishes.</title>
        <authorList>
            <person name="Parey E."/>
            <person name="Louis A."/>
            <person name="Montfort J."/>
            <person name="Bouchez O."/>
            <person name="Roques C."/>
            <person name="Iampietro C."/>
            <person name="Lluch J."/>
            <person name="Castinel A."/>
            <person name="Donnadieu C."/>
            <person name="Desvignes T."/>
            <person name="Floi Bucao C."/>
            <person name="Jouanno E."/>
            <person name="Wen M."/>
            <person name="Mejri S."/>
            <person name="Dirks R."/>
            <person name="Jansen H."/>
            <person name="Henkel C."/>
            <person name="Chen W.J."/>
            <person name="Zahm M."/>
            <person name="Cabau C."/>
            <person name="Klopp C."/>
            <person name="Thompson A.W."/>
            <person name="Robinson-Rechavi M."/>
            <person name="Braasch I."/>
            <person name="Lecointre G."/>
            <person name="Bobe J."/>
            <person name="Postlethwait J.H."/>
            <person name="Berthelot C."/>
            <person name="Roest Crollius H."/>
            <person name="Guiguen Y."/>
        </authorList>
    </citation>
    <scope>NUCLEOTIDE SEQUENCE</scope>
    <source>
        <strain evidence="13">WJC10195</strain>
    </source>
</reference>
<evidence type="ECO:0000313" key="13">
    <source>
        <dbReference type="EMBL" id="KAJ8332669.1"/>
    </source>
</evidence>
<dbReference type="Proteomes" id="UP001152622">
    <property type="component" value="Unassembled WGS sequence"/>
</dbReference>
<dbReference type="InterPro" id="IPR013783">
    <property type="entry name" value="Ig-like_fold"/>
</dbReference>
<keyword evidence="3 11" id="KW-0732">Signal</keyword>
<evidence type="ECO:0000256" key="10">
    <source>
        <dbReference type="SAM" id="Phobius"/>
    </source>
</evidence>
<evidence type="ECO:0000256" key="3">
    <source>
        <dbReference type="ARBA" id="ARBA00022729"/>
    </source>
</evidence>
<comment type="caution">
    <text evidence="13">The sequence shown here is derived from an EMBL/GenBank/DDBJ whole genome shotgun (WGS) entry which is preliminary data.</text>
</comment>
<keyword evidence="5 10" id="KW-0472">Membrane</keyword>
<dbReference type="GO" id="GO:0043277">
    <property type="term" value="P:apoptotic cell clearance"/>
    <property type="evidence" value="ECO:0007669"/>
    <property type="project" value="TreeGrafter"/>
</dbReference>
<evidence type="ECO:0000256" key="1">
    <source>
        <dbReference type="ARBA" id="ARBA00004479"/>
    </source>
</evidence>
<dbReference type="AlphaFoldDB" id="A0A9Q1IAN6"/>
<evidence type="ECO:0000256" key="5">
    <source>
        <dbReference type="ARBA" id="ARBA00023136"/>
    </source>
</evidence>
<feature type="chain" id="PRO_5040113031" description="Ig-like domain-containing protein" evidence="11">
    <location>
        <begin position="33"/>
        <end position="224"/>
    </location>
</feature>
<keyword evidence="2 10" id="KW-0812">Transmembrane</keyword>
<dbReference type="SUPFAM" id="SSF48726">
    <property type="entry name" value="Immunoglobulin"/>
    <property type="match status" value="1"/>
</dbReference>